<dbReference type="RefSeq" id="WP_120017043.1">
    <property type="nucleotide sequence ID" value="NZ_QZWZ01000023.1"/>
</dbReference>
<evidence type="ECO:0000256" key="3">
    <source>
        <dbReference type="ARBA" id="ARBA00022692"/>
    </source>
</evidence>
<dbReference type="PANTHER" id="PTHR42920:SF5">
    <property type="entry name" value="EAMA DOMAIN-CONTAINING PROTEIN"/>
    <property type="match status" value="1"/>
</dbReference>
<reference evidence="9 10" key="1">
    <citation type="submission" date="2018-09" db="EMBL/GenBank/DDBJ databases">
        <title>Mesorhizobium carmichaelinearum sp. nov. isolated from Carmichaelinea spp. root nodules in New Zealand.</title>
        <authorList>
            <person name="De Meyer S.E."/>
        </authorList>
    </citation>
    <scope>NUCLEOTIDE SEQUENCE [LARGE SCALE GENOMIC DNA]</scope>
    <source>
        <strain evidence="9 10">ICMP19557</strain>
    </source>
</reference>
<organism evidence="9 10">
    <name type="scientific">Mesorhizobium waimense</name>
    <dbReference type="NCBI Taxonomy" id="1300307"/>
    <lineage>
        <taxon>Bacteria</taxon>
        <taxon>Pseudomonadati</taxon>
        <taxon>Pseudomonadota</taxon>
        <taxon>Alphaproteobacteria</taxon>
        <taxon>Hyphomicrobiales</taxon>
        <taxon>Phyllobacteriaceae</taxon>
        <taxon>Mesorhizobium</taxon>
    </lineage>
</organism>
<feature type="transmembrane region" description="Helical" evidence="7">
    <location>
        <begin position="33"/>
        <end position="53"/>
    </location>
</feature>
<evidence type="ECO:0000256" key="2">
    <source>
        <dbReference type="ARBA" id="ARBA00022475"/>
    </source>
</evidence>
<feature type="transmembrane region" description="Helical" evidence="7">
    <location>
        <begin position="176"/>
        <end position="198"/>
    </location>
</feature>
<evidence type="ECO:0000256" key="4">
    <source>
        <dbReference type="ARBA" id="ARBA00022989"/>
    </source>
</evidence>
<evidence type="ECO:0000256" key="5">
    <source>
        <dbReference type="ARBA" id="ARBA00023136"/>
    </source>
</evidence>
<keyword evidence="4 7" id="KW-1133">Transmembrane helix</keyword>
<dbReference type="InterPro" id="IPR037185">
    <property type="entry name" value="EmrE-like"/>
</dbReference>
<dbReference type="EMBL" id="QZWZ01000023">
    <property type="protein sequence ID" value="RJT33378.1"/>
    <property type="molecule type" value="Genomic_DNA"/>
</dbReference>
<dbReference type="GO" id="GO:0005886">
    <property type="term" value="C:plasma membrane"/>
    <property type="evidence" value="ECO:0007669"/>
    <property type="project" value="UniProtKB-SubCell"/>
</dbReference>
<sequence length="330" mass="33719">MSKLRANLLLLFAAALWGFGNVAQKTVLDHLDALSAVGLRCLIGGLLVLPFVLTERRLPVGAGHLASLARVGALFAISIMLQQLCYLGATVTNASFLISTATVMTPLAAWLLVGERPTASLTFAAGLTVVGALLLSGGIAGFSSGDLTAILSAGCYALWTVELGRHMQTHGRPFTAAATQFLGAAAFALPLGAMHGNLSMADAFAAGPELAVLGIFSTAFAFGIQIVALRYTSASHAAVIVSAESVFGALGAAIFLGEQTSPAGALGGAIILGAILSVAMSNRTPQARAPLQTDPIQPFDAPVPAFAAANPGQEEARHAPYRDPSSLRSS</sequence>
<evidence type="ECO:0000313" key="10">
    <source>
        <dbReference type="Proteomes" id="UP000272706"/>
    </source>
</evidence>
<feature type="transmembrane region" description="Helical" evidence="7">
    <location>
        <begin position="236"/>
        <end position="257"/>
    </location>
</feature>
<evidence type="ECO:0000256" key="7">
    <source>
        <dbReference type="SAM" id="Phobius"/>
    </source>
</evidence>
<keyword evidence="10" id="KW-1185">Reference proteome</keyword>
<dbReference type="InterPro" id="IPR051258">
    <property type="entry name" value="Diverse_Substrate_Transporter"/>
</dbReference>
<comment type="subcellular location">
    <subcellularLocation>
        <location evidence="1">Cell membrane</location>
        <topology evidence="1">Multi-pass membrane protein</topology>
    </subcellularLocation>
</comment>
<feature type="transmembrane region" description="Helical" evidence="7">
    <location>
        <begin position="147"/>
        <end position="164"/>
    </location>
</feature>
<dbReference type="AlphaFoldDB" id="A0A3A5KLC4"/>
<feature type="transmembrane region" description="Helical" evidence="7">
    <location>
        <begin position="120"/>
        <end position="141"/>
    </location>
</feature>
<feature type="domain" description="EamA" evidence="8">
    <location>
        <begin position="144"/>
        <end position="278"/>
    </location>
</feature>
<evidence type="ECO:0000256" key="1">
    <source>
        <dbReference type="ARBA" id="ARBA00004651"/>
    </source>
</evidence>
<dbReference type="PANTHER" id="PTHR42920">
    <property type="entry name" value="OS03G0707200 PROTEIN-RELATED"/>
    <property type="match status" value="1"/>
</dbReference>
<proteinExistence type="predicted"/>
<keyword evidence="5 7" id="KW-0472">Membrane</keyword>
<feature type="transmembrane region" description="Helical" evidence="7">
    <location>
        <begin position="65"/>
        <end position="89"/>
    </location>
</feature>
<accession>A0A3A5KLC4</accession>
<evidence type="ECO:0000313" key="9">
    <source>
        <dbReference type="EMBL" id="RJT33378.1"/>
    </source>
</evidence>
<feature type="transmembrane region" description="Helical" evidence="7">
    <location>
        <begin position="95"/>
        <end position="113"/>
    </location>
</feature>
<feature type="transmembrane region" description="Helical" evidence="7">
    <location>
        <begin position="263"/>
        <end position="281"/>
    </location>
</feature>
<dbReference type="OrthoDB" id="9804865at2"/>
<feature type="region of interest" description="Disordered" evidence="6">
    <location>
        <begin position="304"/>
        <end position="330"/>
    </location>
</feature>
<dbReference type="InterPro" id="IPR000620">
    <property type="entry name" value="EamA_dom"/>
</dbReference>
<comment type="caution">
    <text evidence="9">The sequence shown here is derived from an EMBL/GenBank/DDBJ whole genome shotgun (WGS) entry which is preliminary data.</text>
</comment>
<feature type="domain" description="EamA" evidence="8">
    <location>
        <begin position="6"/>
        <end position="136"/>
    </location>
</feature>
<evidence type="ECO:0000259" key="8">
    <source>
        <dbReference type="Pfam" id="PF00892"/>
    </source>
</evidence>
<keyword evidence="2" id="KW-1003">Cell membrane</keyword>
<gene>
    <name evidence="9" type="ORF">D3227_25610</name>
</gene>
<name>A0A3A5KLC4_9HYPH</name>
<protein>
    <submittedName>
        <fullName evidence="9">EamA/RhaT family transporter</fullName>
    </submittedName>
</protein>
<keyword evidence="3 7" id="KW-0812">Transmembrane</keyword>
<dbReference type="SUPFAM" id="SSF103481">
    <property type="entry name" value="Multidrug resistance efflux transporter EmrE"/>
    <property type="match status" value="2"/>
</dbReference>
<feature type="transmembrane region" description="Helical" evidence="7">
    <location>
        <begin position="210"/>
        <end position="229"/>
    </location>
</feature>
<dbReference type="Pfam" id="PF00892">
    <property type="entry name" value="EamA"/>
    <property type="match status" value="2"/>
</dbReference>
<evidence type="ECO:0000256" key="6">
    <source>
        <dbReference type="SAM" id="MobiDB-lite"/>
    </source>
</evidence>
<dbReference type="Proteomes" id="UP000272706">
    <property type="component" value="Unassembled WGS sequence"/>
</dbReference>